<evidence type="ECO:0000256" key="7">
    <source>
        <dbReference type="ARBA" id="ARBA00022490"/>
    </source>
</evidence>
<dbReference type="InterPro" id="IPR016009">
    <property type="entry name" value="tRNA_MeTrfase_TRMD/TRM10"/>
</dbReference>
<comment type="similarity">
    <text evidence="3 15 17">Belongs to the RNA methyltransferase TrmD family.</text>
</comment>
<evidence type="ECO:0000256" key="5">
    <source>
        <dbReference type="ARBA" id="ARBA00012807"/>
    </source>
</evidence>
<comment type="subcellular location">
    <subcellularLocation>
        <location evidence="2 15 17">Cytoplasm</location>
    </subcellularLocation>
</comment>
<dbReference type="PANTHER" id="PTHR46417">
    <property type="entry name" value="TRNA (GUANINE-N(1)-)-METHYLTRANSFERASE"/>
    <property type="match status" value="1"/>
</dbReference>
<evidence type="ECO:0000256" key="14">
    <source>
        <dbReference type="ARBA" id="ARBA00047783"/>
    </source>
</evidence>
<evidence type="ECO:0000256" key="13">
    <source>
        <dbReference type="ARBA" id="ARBA00033392"/>
    </source>
</evidence>
<dbReference type="InterPro" id="IPR023148">
    <property type="entry name" value="tRNA_m1G_MeTrfase_C_sf"/>
</dbReference>
<dbReference type="EC" id="2.1.1.228" evidence="5 15"/>
<sequence>MRIDIMTLFPDTVGDMLCESVLGRAQERGYIRIECHQIRDYTVNKQKQVDDAPYGGGMGMVMQADPLYRCWEHICGEAGFRVHTVSMSPAGKLFRQEDAKRLKEYDRLILVCGHYEGIDERFVEECVDEELSIGDFVLTGGEIPALAVADAVCRLVPGVLSDESCFTEESHWNGLLEYPQYSRPEIWHERRVPEILLSGHHVNIAKWRKRQSLLRTLSRRPDLLKDARLDKDSAKVLEELRLEQDHSSPGEP</sequence>
<evidence type="ECO:0000259" key="18">
    <source>
        <dbReference type="Pfam" id="PF01746"/>
    </source>
</evidence>
<evidence type="ECO:0000256" key="15">
    <source>
        <dbReference type="HAMAP-Rule" id="MF_00605"/>
    </source>
</evidence>
<dbReference type="CDD" id="cd18080">
    <property type="entry name" value="TrmD-like"/>
    <property type="match status" value="1"/>
</dbReference>
<feature type="binding site" evidence="15 16">
    <location>
        <position position="113"/>
    </location>
    <ligand>
        <name>S-adenosyl-L-methionine</name>
        <dbReference type="ChEBI" id="CHEBI:59789"/>
    </ligand>
</feature>
<dbReference type="PANTHER" id="PTHR46417:SF1">
    <property type="entry name" value="TRNA (GUANINE-N(1)-)-METHYLTRANSFERASE"/>
    <property type="match status" value="1"/>
</dbReference>
<proteinExistence type="inferred from homology"/>
<dbReference type="NCBIfam" id="NF000648">
    <property type="entry name" value="PRK00026.1"/>
    <property type="match status" value="1"/>
</dbReference>
<dbReference type="Pfam" id="PF01746">
    <property type="entry name" value="tRNA_m1G_MT"/>
    <property type="match status" value="1"/>
</dbReference>
<organism evidence="19 20">
    <name type="scientific">Papillibacter cinnamivorans DSM 12816</name>
    <dbReference type="NCBI Taxonomy" id="1122930"/>
    <lineage>
        <taxon>Bacteria</taxon>
        <taxon>Bacillati</taxon>
        <taxon>Bacillota</taxon>
        <taxon>Clostridia</taxon>
        <taxon>Eubacteriales</taxon>
        <taxon>Oscillospiraceae</taxon>
        <taxon>Papillibacter</taxon>
    </lineage>
</organism>
<dbReference type="GO" id="GO:0002939">
    <property type="term" value="P:tRNA N1-guanine methylation"/>
    <property type="evidence" value="ECO:0007669"/>
    <property type="project" value="TreeGrafter"/>
</dbReference>
<comment type="function">
    <text evidence="1 15 17">Specifically methylates guanosine-37 in various tRNAs.</text>
</comment>
<dbReference type="OrthoDB" id="9807416at2"/>
<dbReference type="AlphaFoldDB" id="A0A1W1ZBS4"/>
<evidence type="ECO:0000256" key="3">
    <source>
        <dbReference type="ARBA" id="ARBA00007630"/>
    </source>
</evidence>
<dbReference type="GO" id="GO:0052906">
    <property type="term" value="F:tRNA (guanine(37)-N1)-methyltransferase activity"/>
    <property type="evidence" value="ECO:0007669"/>
    <property type="project" value="UniProtKB-UniRule"/>
</dbReference>
<dbReference type="Gene3D" id="1.10.1270.20">
    <property type="entry name" value="tRNA(m1g37)methyltransferase, domain 2"/>
    <property type="match status" value="1"/>
</dbReference>
<evidence type="ECO:0000256" key="9">
    <source>
        <dbReference type="ARBA" id="ARBA00022679"/>
    </source>
</evidence>
<evidence type="ECO:0000256" key="1">
    <source>
        <dbReference type="ARBA" id="ARBA00002634"/>
    </source>
</evidence>
<dbReference type="GO" id="GO:0005829">
    <property type="term" value="C:cytosol"/>
    <property type="evidence" value="ECO:0007669"/>
    <property type="project" value="TreeGrafter"/>
</dbReference>
<feature type="binding site" evidence="15 16">
    <location>
        <begin position="133"/>
        <end position="138"/>
    </location>
    <ligand>
        <name>S-adenosyl-L-methionine</name>
        <dbReference type="ChEBI" id="CHEBI:59789"/>
    </ligand>
</feature>
<keyword evidence="9 15" id="KW-0808">Transferase</keyword>
<dbReference type="Gene3D" id="3.40.1280.10">
    <property type="match status" value="1"/>
</dbReference>
<name>A0A1W1ZBS4_9FIRM</name>
<keyword evidence="11 15" id="KW-0819">tRNA processing</keyword>
<evidence type="ECO:0000256" key="16">
    <source>
        <dbReference type="PIRSR" id="PIRSR000386-1"/>
    </source>
</evidence>
<dbReference type="RefSeq" id="WP_084233595.1">
    <property type="nucleotide sequence ID" value="NZ_FWXW01000002.1"/>
</dbReference>
<feature type="domain" description="tRNA methyltransferase TRMD/TRM10-type" evidence="18">
    <location>
        <begin position="1"/>
        <end position="225"/>
    </location>
</feature>
<comment type="catalytic activity">
    <reaction evidence="14 15 17">
        <text>guanosine(37) in tRNA + S-adenosyl-L-methionine = N(1)-methylguanosine(37) in tRNA + S-adenosyl-L-homocysteine + H(+)</text>
        <dbReference type="Rhea" id="RHEA:36899"/>
        <dbReference type="Rhea" id="RHEA-COMP:10145"/>
        <dbReference type="Rhea" id="RHEA-COMP:10147"/>
        <dbReference type="ChEBI" id="CHEBI:15378"/>
        <dbReference type="ChEBI" id="CHEBI:57856"/>
        <dbReference type="ChEBI" id="CHEBI:59789"/>
        <dbReference type="ChEBI" id="CHEBI:73542"/>
        <dbReference type="ChEBI" id="CHEBI:74269"/>
        <dbReference type="EC" id="2.1.1.228"/>
    </reaction>
</comment>
<evidence type="ECO:0000256" key="8">
    <source>
        <dbReference type="ARBA" id="ARBA00022603"/>
    </source>
</evidence>
<evidence type="ECO:0000256" key="6">
    <source>
        <dbReference type="ARBA" id="ARBA00014679"/>
    </source>
</evidence>
<dbReference type="InterPro" id="IPR029028">
    <property type="entry name" value="Alpha/beta_knot_MTases"/>
</dbReference>
<keyword evidence="8 15" id="KW-0489">Methyltransferase</keyword>
<keyword evidence="20" id="KW-1185">Reference proteome</keyword>
<dbReference type="Proteomes" id="UP000192790">
    <property type="component" value="Unassembled WGS sequence"/>
</dbReference>
<dbReference type="PIRSF" id="PIRSF000386">
    <property type="entry name" value="tRNA_mtase"/>
    <property type="match status" value="1"/>
</dbReference>
<accession>A0A1W1ZBS4</accession>
<reference evidence="19 20" key="1">
    <citation type="submission" date="2017-04" db="EMBL/GenBank/DDBJ databases">
        <authorList>
            <person name="Afonso C.L."/>
            <person name="Miller P.J."/>
            <person name="Scott M.A."/>
            <person name="Spackman E."/>
            <person name="Goraichik I."/>
            <person name="Dimitrov K.M."/>
            <person name="Suarez D.L."/>
            <person name="Swayne D.E."/>
        </authorList>
    </citation>
    <scope>NUCLEOTIDE SEQUENCE [LARGE SCALE GENOMIC DNA]</scope>
    <source>
        <strain evidence="19 20">DSM 12816</strain>
    </source>
</reference>
<evidence type="ECO:0000256" key="2">
    <source>
        <dbReference type="ARBA" id="ARBA00004496"/>
    </source>
</evidence>
<dbReference type="FunFam" id="1.10.1270.20:FF:000001">
    <property type="entry name" value="tRNA (guanine-N(1)-)-methyltransferase"/>
    <property type="match status" value="1"/>
</dbReference>
<dbReference type="NCBIfam" id="TIGR00088">
    <property type="entry name" value="trmD"/>
    <property type="match status" value="1"/>
</dbReference>
<dbReference type="SUPFAM" id="SSF75217">
    <property type="entry name" value="alpha/beta knot"/>
    <property type="match status" value="1"/>
</dbReference>
<dbReference type="InterPro" id="IPR002649">
    <property type="entry name" value="tRNA_m1G_MeTrfase_TrmD"/>
</dbReference>
<protein>
    <recommendedName>
        <fullName evidence="6 15">tRNA (guanine-N(1)-)-methyltransferase</fullName>
        <ecNumber evidence="5 15">2.1.1.228</ecNumber>
    </recommendedName>
    <alternativeName>
        <fullName evidence="12 15">M1G-methyltransferase</fullName>
    </alternativeName>
    <alternativeName>
        <fullName evidence="13 15">tRNA [GM37] methyltransferase</fullName>
    </alternativeName>
</protein>
<keyword evidence="7 15" id="KW-0963">Cytoplasm</keyword>
<evidence type="ECO:0000256" key="10">
    <source>
        <dbReference type="ARBA" id="ARBA00022691"/>
    </source>
</evidence>
<keyword evidence="10 15" id="KW-0949">S-adenosyl-L-methionine</keyword>
<dbReference type="FunFam" id="3.40.1280.10:FF:000001">
    <property type="entry name" value="tRNA (guanine-N(1)-)-methyltransferase"/>
    <property type="match status" value="1"/>
</dbReference>
<dbReference type="STRING" id="1122930.SAMN02745168_0952"/>
<evidence type="ECO:0000313" key="20">
    <source>
        <dbReference type="Proteomes" id="UP000192790"/>
    </source>
</evidence>
<dbReference type="EMBL" id="FWXW01000002">
    <property type="protein sequence ID" value="SMC45855.1"/>
    <property type="molecule type" value="Genomic_DNA"/>
</dbReference>
<gene>
    <name evidence="15" type="primary">trmD</name>
    <name evidence="19" type="ORF">SAMN02745168_0952</name>
</gene>
<dbReference type="InterPro" id="IPR029026">
    <property type="entry name" value="tRNA_m1G_MTases_N"/>
</dbReference>
<comment type="subunit">
    <text evidence="4 15 17">Homodimer.</text>
</comment>
<evidence type="ECO:0000256" key="4">
    <source>
        <dbReference type="ARBA" id="ARBA00011738"/>
    </source>
</evidence>
<evidence type="ECO:0000256" key="12">
    <source>
        <dbReference type="ARBA" id="ARBA00029736"/>
    </source>
</evidence>
<evidence type="ECO:0000313" key="19">
    <source>
        <dbReference type="EMBL" id="SMC45855.1"/>
    </source>
</evidence>
<dbReference type="HAMAP" id="MF_00605">
    <property type="entry name" value="TrmD"/>
    <property type="match status" value="1"/>
</dbReference>
<evidence type="ECO:0000256" key="17">
    <source>
        <dbReference type="RuleBase" id="RU003464"/>
    </source>
</evidence>
<evidence type="ECO:0000256" key="11">
    <source>
        <dbReference type="ARBA" id="ARBA00022694"/>
    </source>
</evidence>